<protein>
    <recommendedName>
        <fullName evidence="2">HMA domain-containing protein</fullName>
    </recommendedName>
</protein>
<dbReference type="PANTHER" id="PTHR46413">
    <property type="entry name" value="HEAVY METAL-ASSOCIATED ISOPRENYLATED PLANT PROTEIN 6"/>
    <property type="match status" value="1"/>
</dbReference>
<dbReference type="Proteomes" id="UP000619265">
    <property type="component" value="Unassembled WGS sequence"/>
</dbReference>
<feature type="compositionally biased region" description="Basic and acidic residues" evidence="1">
    <location>
        <begin position="190"/>
        <end position="230"/>
    </location>
</feature>
<evidence type="ECO:0000259" key="2">
    <source>
        <dbReference type="PROSITE" id="PS50846"/>
    </source>
</evidence>
<evidence type="ECO:0000256" key="1">
    <source>
        <dbReference type="SAM" id="MobiDB-lite"/>
    </source>
</evidence>
<gene>
    <name evidence="3" type="ORF">F2P56_008635</name>
</gene>
<dbReference type="PROSITE" id="PS50846">
    <property type="entry name" value="HMA_2"/>
    <property type="match status" value="2"/>
</dbReference>
<feature type="region of interest" description="Disordered" evidence="1">
    <location>
        <begin position="85"/>
        <end position="123"/>
    </location>
</feature>
<proteinExistence type="predicted"/>
<feature type="region of interest" description="Disordered" evidence="1">
    <location>
        <begin position="190"/>
        <end position="261"/>
    </location>
</feature>
<dbReference type="Gene3D" id="3.30.70.100">
    <property type="match status" value="2"/>
</dbReference>
<evidence type="ECO:0000313" key="3">
    <source>
        <dbReference type="EMBL" id="KAF5471871.1"/>
    </source>
</evidence>
<name>A0A833XVH2_JUGRE</name>
<dbReference type="CDD" id="cd00371">
    <property type="entry name" value="HMA"/>
    <property type="match status" value="2"/>
</dbReference>
<comment type="caution">
    <text evidence="3">The sequence shown here is derived from an EMBL/GenBank/DDBJ whole genome shotgun (WGS) entry which is preliminary data.</text>
</comment>
<dbReference type="AlphaFoldDB" id="A0A833XVH2"/>
<feature type="domain" description="HMA" evidence="2">
    <location>
        <begin position="24"/>
        <end position="87"/>
    </location>
</feature>
<dbReference type="Gramene" id="Jr04_04980_p1">
    <property type="protein sequence ID" value="cds.Jr04_04980_p1"/>
    <property type="gene ID" value="Jr04_04980"/>
</dbReference>
<evidence type="ECO:0000313" key="4">
    <source>
        <dbReference type="Proteomes" id="UP000619265"/>
    </source>
</evidence>
<dbReference type="InterPro" id="IPR036163">
    <property type="entry name" value="HMA_dom_sf"/>
</dbReference>
<sequence length="352" mass="37678">MGEKDQGGKNEGEKKPADKKDDGKVAAVFKMDLHCEGCARKVKRVVRNIDGVEQVKADCSANKLTVAGKADPSAIKEMLEQKTKKKVELVSAPPKKDGGGDKKPEEKAQKKEEVKKSDDKKPKESTAVLKIRLHCDGCIQKIRKIVSKFGGVQNVDIDKAKDLLSVKGTMDVKELVPYLKAKLKRSVDVVPPKKDEAGDQKPKEAGGGGDKKEKEKEASGGGGEKKEKEAAAAGGGGEKKEKEAAAAGGGGGDGGKKEEGAGAKVEVSKMDYHGYPYQAPMYWHDGPAYAQNYPMVVHPGYGNQGFVTHGYVDDQGYGPYGNVNHGYMVAANHPMHAPQLFSDENPNACSVM</sequence>
<accession>A0A833XVH2</accession>
<dbReference type="GO" id="GO:0046872">
    <property type="term" value="F:metal ion binding"/>
    <property type="evidence" value="ECO:0007669"/>
    <property type="project" value="InterPro"/>
</dbReference>
<dbReference type="EMBL" id="LIHL02000004">
    <property type="protein sequence ID" value="KAF5471871.1"/>
    <property type="molecule type" value="Genomic_DNA"/>
</dbReference>
<dbReference type="Pfam" id="PF00403">
    <property type="entry name" value="HMA"/>
    <property type="match status" value="2"/>
</dbReference>
<dbReference type="InterPro" id="IPR006121">
    <property type="entry name" value="HMA_dom"/>
</dbReference>
<feature type="domain" description="HMA" evidence="2">
    <location>
        <begin position="124"/>
        <end position="187"/>
    </location>
</feature>
<dbReference type="PANTHER" id="PTHR46413:SF1">
    <property type="entry name" value="HEAVY METAL-ASSOCIATED ISOPRENYLATED PLANT PROTEIN 6"/>
    <property type="match status" value="1"/>
</dbReference>
<organism evidence="3 4">
    <name type="scientific">Juglans regia</name>
    <name type="common">English walnut</name>
    <dbReference type="NCBI Taxonomy" id="51240"/>
    <lineage>
        <taxon>Eukaryota</taxon>
        <taxon>Viridiplantae</taxon>
        <taxon>Streptophyta</taxon>
        <taxon>Embryophyta</taxon>
        <taxon>Tracheophyta</taxon>
        <taxon>Spermatophyta</taxon>
        <taxon>Magnoliopsida</taxon>
        <taxon>eudicotyledons</taxon>
        <taxon>Gunneridae</taxon>
        <taxon>Pentapetalae</taxon>
        <taxon>rosids</taxon>
        <taxon>fabids</taxon>
        <taxon>Fagales</taxon>
        <taxon>Juglandaceae</taxon>
        <taxon>Juglans</taxon>
    </lineage>
</organism>
<feature type="region of interest" description="Disordered" evidence="1">
    <location>
        <begin position="1"/>
        <end position="23"/>
    </location>
</feature>
<reference evidence="3" key="1">
    <citation type="submission" date="2015-10" db="EMBL/GenBank/DDBJ databases">
        <authorList>
            <person name="Martinez-Garcia P.J."/>
            <person name="Crepeau M.W."/>
            <person name="Puiu D."/>
            <person name="Gonzalez-Ibeas D."/>
            <person name="Whalen J."/>
            <person name="Stevens K."/>
            <person name="Paul R."/>
            <person name="Butterfield T."/>
            <person name="Britton M."/>
            <person name="Reagan R."/>
            <person name="Chakraborty S."/>
            <person name="Walawage S.L."/>
            <person name="Vasquez-Gross H.A."/>
            <person name="Cardeno C."/>
            <person name="Famula R."/>
            <person name="Pratt K."/>
            <person name="Kuruganti S."/>
            <person name="Aradhya M.K."/>
            <person name="Leslie C.A."/>
            <person name="Dandekar A.M."/>
            <person name="Salzberg S.L."/>
            <person name="Wegrzyn J.L."/>
            <person name="Langley C.H."/>
            <person name="Neale D.B."/>
        </authorList>
    </citation>
    <scope>NUCLEOTIDE SEQUENCE</scope>
    <source>
        <tissue evidence="3">Leaves</tissue>
    </source>
</reference>
<reference evidence="3" key="2">
    <citation type="submission" date="2020-03" db="EMBL/GenBank/DDBJ databases">
        <title>Walnut 2.0.</title>
        <authorList>
            <person name="Marrano A."/>
            <person name="Britton M."/>
            <person name="Zimin A.V."/>
            <person name="Zaini P.A."/>
            <person name="Workman R."/>
            <person name="Puiu D."/>
            <person name="Bianco L."/>
            <person name="Allen B.J."/>
            <person name="Troggio M."/>
            <person name="Leslie C.A."/>
            <person name="Timp W."/>
            <person name="Dendekar A."/>
            <person name="Salzberg S.L."/>
            <person name="Neale D.B."/>
        </authorList>
    </citation>
    <scope>NUCLEOTIDE SEQUENCE</scope>
    <source>
        <tissue evidence="3">Leaves</tissue>
    </source>
</reference>
<dbReference type="InterPro" id="IPR044594">
    <property type="entry name" value="HIPP01/3/5/6"/>
</dbReference>
<dbReference type="SUPFAM" id="SSF55008">
    <property type="entry name" value="HMA, heavy metal-associated domain"/>
    <property type="match status" value="2"/>
</dbReference>